<comment type="caution">
    <text evidence="1">The sequence shown here is derived from an EMBL/GenBank/DDBJ whole genome shotgun (WGS) entry which is preliminary data.</text>
</comment>
<reference evidence="1 2" key="1">
    <citation type="submission" date="2024-06" db="EMBL/GenBank/DDBJ databases">
        <title>Sorghum-associated microbial communities from plants grown in Nebraska, USA.</title>
        <authorList>
            <person name="Schachtman D."/>
        </authorList>
    </citation>
    <scope>NUCLEOTIDE SEQUENCE [LARGE SCALE GENOMIC DNA]</scope>
    <source>
        <strain evidence="1 2">1288</strain>
    </source>
</reference>
<gene>
    <name evidence="1" type="ORF">ABIC55_004765</name>
</gene>
<protein>
    <submittedName>
        <fullName evidence="1">Phage pi2 protein 07</fullName>
    </submittedName>
</protein>
<dbReference type="Proteomes" id="UP001549104">
    <property type="component" value="Unassembled WGS sequence"/>
</dbReference>
<name>A0ABV2KF00_SPOPS</name>
<organism evidence="1 2">
    <name type="scientific">Sporosarcina psychrophila</name>
    <name type="common">Bacillus psychrophilus</name>
    <dbReference type="NCBI Taxonomy" id="1476"/>
    <lineage>
        <taxon>Bacteria</taxon>
        <taxon>Bacillati</taxon>
        <taxon>Bacillota</taxon>
        <taxon>Bacilli</taxon>
        <taxon>Bacillales</taxon>
        <taxon>Caryophanaceae</taxon>
        <taxon>Sporosarcina</taxon>
    </lineage>
</organism>
<dbReference type="EMBL" id="JBEPME010000014">
    <property type="protein sequence ID" value="MET3659619.1"/>
    <property type="molecule type" value="Genomic_DNA"/>
</dbReference>
<accession>A0ABV2KF00</accession>
<sequence length="107" mass="12770">MMQQLEVNLIIPIPNDSVLITKIELEEFQRQQIVGVYWNMKDLEQRTGRKIDWLKVKLLFPVHFRKTLDVDNGGFVYYPKSKGQAWAFHASKMANFLDKNFHRIFKE</sequence>
<dbReference type="RefSeq" id="WP_354314993.1">
    <property type="nucleotide sequence ID" value="NZ_JBEPME010000014.1"/>
</dbReference>
<dbReference type="Pfam" id="PF05595">
    <property type="entry name" value="DUF771"/>
    <property type="match status" value="1"/>
</dbReference>
<proteinExistence type="predicted"/>
<evidence type="ECO:0000313" key="1">
    <source>
        <dbReference type="EMBL" id="MET3659619.1"/>
    </source>
</evidence>
<dbReference type="InterPro" id="IPR008489">
    <property type="entry name" value="DUF771"/>
</dbReference>
<evidence type="ECO:0000313" key="2">
    <source>
        <dbReference type="Proteomes" id="UP001549104"/>
    </source>
</evidence>
<keyword evidence="2" id="KW-1185">Reference proteome</keyword>